<dbReference type="InterPro" id="IPR050822">
    <property type="entry name" value="Cerebellin_Synaptic_Org"/>
</dbReference>
<evidence type="ECO:0000259" key="4">
    <source>
        <dbReference type="PROSITE" id="PS50871"/>
    </source>
</evidence>
<evidence type="ECO:0000256" key="3">
    <source>
        <dbReference type="ARBA" id="ARBA00022729"/>
    </source>
</evidence>
<accession>A0A3P9B100</accession>
<reference evidence="5" key="2">
    <citation type="submission" date="2025-09" db="UniProtKB">
        <authorList>
            <consortium name="Ensembl"/>
        </authorList>
    </citation>
    <scope>IDENTIFICATION</scope>
</reference>
<reference evidence="5" key="1">
    <citation type="submission" date="2025-08" db="UniProtKB">
        <authorList>
            <consortium name="Ensembl"/>
        </authorList>
    </citation>
    <scope>IDENTIFICATION</scope>
</reference>
<evidence type="ECO:0000256" key="1">
    <source>
        <dbReference type="ARBA" id="ARBA00004613"/>
    </source>
</evidence>
<name>A0A3P9B100_9CICH</name>
<comment type="subcellular location">
    <subcellularLocation>
        <location evidence="1">Secreted</location>
    </subcellularLocation>
</comment>
<dbReference type="PANTHER" id="PTHR22923">
    <property type="entry name" value="CEREBELLIN-RELATED"/>
    <property type="match status" value="1"/>
</dbReference>
<dbReference type="InterPro" id="IPR001073">
    <property type="entry name" value="C1q_dom"/>
</dbReference>
<dbReference type="SUPFAM" id="SSF49842">
    <property type="entry name" value="TNF-like"/>
    <property type="match status" value="1"/>
</dbReference>
<keyword evidence="3" id="KW-0732">Signal</keyword>
<sequence>VASSVFPPSVFPRPVFCIPSHSLTIVLSQFRFLLSYCSCAVAFSAFLMNQGTGYTGPFPTLFTLIFKRAVTNIGNAYNPSTGIFTAPVRGENIQAGALLYRNGEKISIAYELPTSGGVSASNAASLLLQAGDQVSVRLSAYSRIYENPDNHNTFSGHLLFTM</sequence>
<dbReference type="GO" id="GO:0005576">
    <property type="term" value="C:extracellular region"/>
    <property type="evidence" value="ECO:0007669"/>
    <property type="project" value="UniProtKB-SubCell"/>
</dbReference>
<dbReference type="GeneTree" id="ENSGT00950000183116"/>
<proteinExistence type="predicted"/>
<dbReference type="Proteomes" id="UP000265160">
    <property type="component" value="Unplaced"/>
</dbReference>
<dbReference type="Gene3D" id="2.60.120.40">
    <property type="match status" value="2"/>
</dbReference>
<evidence type="ECO:0000313" key="6">
    <source>
        <dbReference type="Proteomes" id="UP000265160"/>
    </source>
</evidence>
<dbReference type="AlphaFoldDB" id="A0A3P9B100"/>
<keyword evidence="2" id="KW-0964">Secreted</keyword>
<dbReference type="SMART" id="SM00110">
    <property type="entry name" value="C1Q"/>
    <property type="match status" value="1"/>
</dbReference>
<organism evidence="5 6">
    <name type="scientific">Maylandia zebra</name>
    <name type="common">zebra mbuna</name>
    <dbReference type="NCBI Taxonomy" id="106582"/>
    <lineage>
        <taxon>Eukaryota</taxon>
        <taxon>Metazoa</taxon>
        <taxon>Chordata</taxon>
        <taxon>Craniata</taxon>
        <taxon>Vertebrata</taxon>
        <taxon>Euteleostomi</taxon>
        <taxon>Actinopterygii</taxon>
        <taxon>Neopterygii</taxon>
        <taxon>Teleostei</taxon>
        <taxon>Neoteleostei</taxon>
        <taxon>Acanthomorphata</taxon>
        <taxon>Ovalentaria</taxon>
        <taxon>Cichlomorphae</taxon>
        <taxon>Cichliformes</taxon>
        <taxon>Cichlidae</taxon>
        <taxon>African cichlids</taxon>
        <taxon>Pseudocrenilabrinae</taxon>
        <taxon>Haplochromini</taxon>
        <taxon>Maylandia</taxon>
        <taxon>Maylandia zebra complex</taxon>
    </lineage>
</organism>
<keyword evidence="6" id="KW-1185">Reference proteome</keyword>
<evidence type="ECO:0000313" key="5">
    <source>
        <dbReference type="Ensembl" id="ENSMZEP00005003554.1"/>
    </source>
</evidence>
<protein>
    <recommendedName>
        <fullName evidence="4">C1q domain-containing protein</fullName>
    </recommendedName>
</protein>
<dbReference type="PROSITE" id="PS50871">
    <property type="entry name" value="C1Q"/>
    <property type="match status" value="1"/>
</dbReference>
<evidence type="ECO:0000256" key="2">
    <source>
        <dbReference type="ARBA" id="ARBA00022525"/>
    </source>
</evidence>
<dbReference type="Pfam" id="PF00386">
    <property type="entry name" value="C1q"/>
    <property type="match status" value="1"/>
</dbReference>
<dbReference type="Ensembl" id="ENSMZET00005003687.1">
    <property type="protein sequence ID" value="ENSMZEP00005003554.1"/>
    <property type="gene ID" value="ENSMZEG00005002724.1"/>
</dbReference>
<feature type="domain" description="C1q" evidence="4">
    <location>
        <begin position="36"/>
        <end position="162"/>
    </location>
</feature>
<dbReference type="InterPro" id="IPR008983">
    <property type="entry name" value="Tumour_necrosis_fac-like_dom"/>
</dbReference>
<dbReference type="PANTHER" id="PTHR22923:SF102">
    <property type="entry name" value="CEREBELLIN 13-RELATED"/>
    <property type="match status" value="1"/>
</dbReference>